<proteinExistence type="predicted"/>
<keyword evidence="3" id="KW-1185">Reference proteome</keyword>
<evidence type="ECO:0000313" key="3">
    <source>
        <dbReference type="Proteomes" id="UP000435957"/>
    </source>
</evidence>
<dbReference type="EMBL" id="WBWF01000027">
    <property type="protein sequence ID" value="KAB2701344.1"/>
    <property type="molecule type" value="Genomic_DNA"/>
</dbReference>
<name>A0AB34DGE5_9HYPH</name>
<evidence type="ECO:0000256" key="1">
    <source>
        <dbReference type="SAM" id="MobiDB-lite"/>
    </source>
</evidence>
<reference evidence="2 3" key="1">
    <citation type="submission" date="2019-09" db="EMBL/GenBank/DDBJ databases">
        <title>Taxonomic organization of the family Brucellaceae based on a phylogenomic approach.</title>
        <authorList>
            <person name="Leclercq S."/>
            <person name="Cloeckaert A."/>
            <person name="Zygmunt M.S."/>
        </authorList>
    </citation>
    <scope>NUCLEOTIDE SEQUENCE [LARGE SCALE GENOMIC DNA]</scope>
    <source>
        <strain evidence="2 3">LUP23</strain>
    </source>
</reference>
<accession>A0AB34DGE5</accession>
<organism evidence="2 3">
    <name type="scientific">Brucella lupini</name>
    <dbReference type="NCBI Taxonomy" id="255457"/>
    <lineage>
        <taxon>Bacteria</taxon>
        <taxon>Pseudomonadati</taxon>
        <taxon>Pseudomonadota</taxon>
        <taxon>Alphaproteobacteria</taxon>
        <taxon>Hyphomicrobiales</taxon>
        <taxon>Brucellaceae</taxon>
        <taxon>Brucella/Ochrobactrum group</taxon>
        <taxon>Brucella</taxon>
    </lineage>
</organism>
<gene>
    <name evidence="2" type="ORF">F9L03_24175</name>
</gene>
<dbReference type="AlphaFoldDB" id="A0AB34DGE5"/>
<protein>
    <submittedName>
        <fullName evidence="2">Uncharacterized protein</fullName>
    </submittedName>
</protein>
<dbReference type="RefSeq" id="WP_143851092.1">
    <property type="nucleotide sequence ID" value="NZ_JBHEEP010000030.1"/>
</dbReference>
<evidence type="ECO:0000313" key="2">
    <source>
        <dbReference type="EMBL" id="KAB2701344.1"/>
    </source>
</evidence>
<sequence>MALRRGLHFLRGSGVRSTQPITKMDQVGSRYRLAALRDDCGCGWPLPGYLSRFPAMTTRQVERPYQFSRLSGSFASSSSQFSSFNQEAASSPRPVQQSQRTEGIVGNVRKVVGEIRNV</sequence>
<comment type="caution">
    <text evidence="2">The sequence shown here is derived from an EMBL/GenBank/DDBJ whole genome shotgun (WGS) entry which is preliminary data.</text>
</comment>
<feature type="region of interest" description="Disordered" evidence="1">
    <location>
        <begin position="83"/>
        <end position="103"/>
    </location>
</feature>
<dbReference type="Proteomes" id="UP000435957">
    <property type="component" value="Unassembled WGS sequence"/>
</dbReference>